<dbReference type="Pfam" id="PF10969">
    <property type="entry name" value="DUF2771"/>
    <property type="match status" value="1"/>
</dbReference>
<feature type="signal peptide" evidence="1">
    <location>
        <begin position="1"/>
        <end position="21"/>
    </location>
</feature>
<feature type="chain" id="PRO_5038515401" evidence="1">
    <location>
        <begin position="22"/>
        <end position="163"/>
    </location>
</feature>
<evidence type="ECO:0000256" key="1">
    <source>
        <dbReference type="SAM" id="SignalP"/>
    </source>
</evidence>
<evidence type="ECO:0000313" key="3">
    <source>
        <dbReference type="Proteomes" id="UP000320876"/>
    </source>
</evidence>
<evidence type="ECO:0000313" key="2">
    <source>
        <dbReference type="EMBL" id="TQJ02894.1"/>
    </source>
</evidence>
<accession>A0A542DIS3</accession>
<proteinExistence type="predicted"/>
<organism evidence="2 3">
    <name type="scientific">Amycolatopsis cihanbeyliensis</name>
    <dbReference type="NCBI Taxonomy" id="1128664"/>
    <lineage>
        <taxon>Bacteria</taxon>
        <taxon>Bacillati</taxon>
        <taxon>Actinomycetota</taxon>
        <taxon>Actinomycetes</taxon>
        <taxon>Pseudonocardiales</taxon>
        <taxon>Pseudonocardiaceae</taxon>
        <taxon>Amycolatopsis</taxon>
    </lineage>
</organism>
<dbReference type="InterPro" id="IPR024495">
    <property type="entry name" value="DUF2771"/>
</dbReference>
<dbReference type="AlphaFoldDB" id="A0A542DIS3"/>
<reference evidence="2 3" key="1">
    <citation type="submission" date="2019-06" db="EMBL/GenBank/DDBJ databases">
        <title>Sequencing the genomes of 1000 actinobacteria strains.</title>
        <authorList>
            <person name="Klenk H.-P."/>
        </authorList>
    </citation>
    <scope>NUCLEOTIDE SEQUENCE [LARGE SCALE GENOMIC DNA]</scope>
    <source>
        <strain evidence="2 3">DSM 45679</strain>
    </source>
</reference>
<dbReference type="PROSITE" id="PS51257">
    <property type="entry name" value="PROKAR_LIPOPROTEIN"/>
    <property type="match status" value="1"/>
</dbReference>
<dbReference type="OrthoDB" id="4772953at2"/>
<comment type="caution">
    <text evidence="2">The sequence shown here is derived from an EMBL/GenBank/DDBJ whole genome shotgun (WGS) entry which is preliminary data.</text>
</comment>
<dbReference type="RefSeq" id="WP_141998236.1">
    <property type="nucleotide sequence ID" value="NZ_VFML01000001.1"/>
</dbReference>
<dbReference type="EMBL" id="VFML01000001">
    <property type="protein sequence ID" value="TQJ02894.1"/>
    <property type="molecule type" value="Genomic_DNA"/>
</dbReference>
<name>A0A542DIS3_AMYCI</name>
<keyword evidence="1" id="KW-0732">Signal</keyword>
<keyword evidence="3" id="KW-1185">Reference proteome</keyword>
<gene>
    <name evidence="2" type="ORF">FB471_2644</name>
</gene>
<dbReference type="Proteomes" id="UP000320876">
    <property type="component" value="Unassembled WGS sequence"/>
</dbReference>
<protein>
    <submittedName>
        <fullName evidence="2">Uncharacterized protein DUF2771</fullName>
    </submittedName>
</protein>
<sequence length="163" mass="17320">MLRRLAVVVACAAFVAAGCSAPGAPQVTFFVDGDSVQAAPLMHCDVRVRSCEQGGTATLPARPGYPVQVSVPAEVSDAPWVVITQYANASGERQEPKWRFFSPGTRHAYTVTGDRPGDQVLTVEIQQVGAAYAADQAGDPLLDDSGDPQLVTRGIWILRIEPV</sequence>